<evidence type="ECO:0000256" key="2">
    <source>
        <dbReference type="ARBA" id="ARBA00010617"/>
    </source>
</evidence>
<name>A0A2A6D2M4_PRIPA</name>
<reference evidence="6" key="2">
    <citation type="submission" date="2022-06" db="UniProtKB">
        <authorList>
            <consortium name="EnsemblMetazoa"/>
        </authorList>
    </citation>
    <scope>IDENTIFICATION</scope>
    <source>
        <strain evidence="6">PS312</strain>
    </source>
</reference>
<dbReference type="InterPro" id="IPR001128">
    <property type="entry name" value="Cyt_P450"/>
</dbReference>
<dbReference type="SUPFAM" id="SSF48264">
    <property type="entry name" value="Cytochrome P450"/>
    <property type="match status" value="1"/>
</dbReference>
<protein>
    <submittedName>
        <fullName evidence="6">Cytochrome P450</fullName>
    </submittedName>
</protein>
<dbReference type="PANTHER" id="PTHR24291">
    <property type="entry name" value="CYTOCHROME P450 FAMILY 4"/>
    <property type="match status" value="1"/>
</dbReference>
<evidence type="ECO:0000256" key="5">
    <source>
        <dbReference type="ARBA" id="ARBA00023033"/>
    </source>
</evidence>
<accession>A0A8R1UWF6</accession>
<organism evidence="6 7">
    <name type="scientific">Pristionchus pacificus</name>
    <name type="common">Parasitic nematode worm</name>
    <dbReference type="NCBI Taxonomy" id="54126"/>
    <lineage>
        <taxon>Eukaryota</taxon>
        <taxon>Metazoa</taxon>
        <taxon>Ecdysozoa</taxon>
        <taxon>Nematoda</taxon>
        <taxon>Chromadorea</taxon>
        <taxon>Rhabditida</taxon>
        <taxon>Rhabditina</taxon>
        <taxon>Diplogasteromorpha</taxon>
        <taxon>Diplogasteroidea</taxon>
        <taxon>Neodiplogasteridae</taxon>
        <taxon>Pristionchus</taxon>
    </lineage>
</organism>
<dbReference type="PRINTS" id="PR00463">
    <property type="entry name" value="EP450I"/>
</dbReference>
<dbReference type="GO" id="GO:0016705">
    <property type="term" value="F:oxidoreductase activity, acting on paired donors, with incorporation or reduction of molecular oxygen"/>
    <property type="evidence" value="ECO:0007669"/>
    <property type="project" value="InterPro"/>
</dbReference>
<evidence type="ECO:0000256" key="3">
    <source>
        <dbReference type="ARBA" id="ARBA00022617"/>
    </source>
</evidence>
<evidence type="ECO:0000313" key="7">
    <source>
        <dbReference type="Proteomes" id="UP000005239"/>
    </source>
</evidence>
<comment type="cofactor">
    <cofactor evidence="1">
        <name>heme</name>
        <dbReference type="ChEBI" id="CHEBI:30413"/>
    </cofactor>
</comment>
<evidence type="ECO:0000256" key="4">
    <source>
        <dbReference type="ARBA" id="ARBA00023004"/>
    </source>
</evidence>
<dbReference type="InterPro" id="IPR036396">
    <property type="entry name" value="Cyt_P450_sf"/>
</dbReference>
<sequence length="403" mass="47724">MSSYRLPSLMEPLHQLHSSSYEVDKRQPLMYLQDALPVISQSSRLQKFREACSSDSSEGYDNEKTMIERERTIITENEWAMRVMQSNQMNNIFRLVEGYRIQVDNLNTEIERHREIRWYEGEMKKMGLGMVTSFYLYVHIFMNKCFVSMLMEGMRAREWRLEGRLAFLDLLLHMWNEGSMEGIYEGHDTTATALTWALHLIGNGDNIQRLIHEEVDAVLLETRFQWTIWESSNIWSVASKYYLSTTFITCKFIEESLRLFPSVPIIMRELGEDQELNGHVSLFVMHKLIDRLQLVPKGAHLLLNIYLTHRDHNHWDDPEVFRPERRIRLAHVNISSLRTTHAGHLTGQINVLNLAYDKKEKTILAWIFRHFKIKSSERRFEVRTKMELMLPLMDFSSLRSYNI</sequence>
<dbReference type="Gene3D" id="1.10.630.10">
    <property type="entry name" value="Cytochrome P450"/>
    <property type="match status" value="1"/>
</dbReference>
<keyword evidence="3" id="KW-0479">Metal-binding</keyword>
<evidence type="ECO:0000256" key="1">
    <source>
        <dbReference type="ARBA" id="ARBA00001971"/>
    </source>
</evidence>
<comment type="similarity">
    <text evidence="2">Belongs to the cytochrome P450 family.</text>
</comment>
<keyword evidence="5" id="KW-0503">Monooxygenase</keyword>
<dbReference type="PANTHER" id="PTHR24291:SF194">
    <property type="entry name" value="CYTOCHROME P450 FAMILY"/>
    <property type="match status" value="1"/>
</dbReference>
<keyword evidence="5" id="KW-0560">Oxidoreductase</keyword>
<dbReference type="GO" id="GO:0004497">
    <property type="term" value="F:monooxygenase activity"/>
    <property type="evidence" value="ECO:0007669"/>
    <property type="project" value="UniProtKB-KW"/>
</dbReference>
<dbReference type="Pfam" id="PF00067">
    <property type="entry name" value="p450"/>
    <property type="match status" value="1"/>
</dbReference>
<dbReference type="OrthoDB" id="1470350at2759"/>
<proteinExistence type="inferred from homology"/>
<dbReference type="Proteomes" id="UP000005239">
    <property type="component" value="Unassembled WGS sequence"/>
</dbReference>
<dbReference type="InterPro" id="IPR002401">
    <property type="entry name" value="Cyt_P450_E_grp-I"/>
</dbReference>
<keyword evidence="7" id="KW-1185">Reference proteome</keyword>
<accession>A0A2A6D2M4</accession>
<dbReference type="GO" id="GO:0020037">
    <property type="term" value="F:heme binding"/>
    <property type="evidence" value="ECO:0007669"/>
    <property type="project" value="InterPro"/>
</dbReference>
<dbReference type="InterPro" id="IPR050196">
    <property type="entry name" value="Cytochrome_P450_Monoox"/>
</dbReference>
<evidence type="ECO:0000313" key="6">
    <source>
        <dbReference type="EnsemblMetazoa" id="PPA42496.1"/>
    </source>
</evidence>
<dbReference type="AlphaFoldDB" id="A0A2A6D2M4"/>
<keyword evidence="3" id="KW-0349">Heme</keyword>
<dbReference type="GO" id="GO:0005506">
    <property type="term" value="F:iron ion binding"/>
    <property type="evidence" value="ECO:0007669"/>
    <property type="project" value="InterPro"/>
</dbReference>
<keyword evidence="4" id="KW-0408">Iron</keyword>
<reference evidence="7" key="1">
    <citation type="journal article" date="2008" name="Nat. Genet.">
        <title>The Pristionchus pacificus genome provides a unique perspective on nematode lifestyle and parasitism.</title>
        <authorList>
            <person name="Dieterich C."/>
            <person name="Clifton S.W."/>
            <person name="Schuster L.N."/>
            <person name="Chinwalla A."/>
            <person name="Delehaunty K."/>
            <person name="Dinkelacker I."/>
            <person name="Fulton L."/>
            <person name="Fulton R."/>
            <person name="Godfrey J."/>
            <person name="Minx P."/>
            <person name="Mitreva M."/>
            <person name="Roeseler W."/>
            <person name="Tian H."/>
            <person name="Witte H."/>
            <person name="Yang S.P."/>
            <person name="Wilson R.K."/>
            <person name="Sommer R.J."/>
        </authorList>
    </citation>
    <scope>NUCLEOTIDE SEQUENCE [LARGE SCALE GENOMIC DNA]</scope>
    <source>
        <strain evidence="7">PS312</strain>
    </source>
</reference>
<gene>
    <name evidence="6" type="primary">WBGene00280865</name>
</gene>
<dbReference type="EnsemblMetazoa" id="PPA42496.1">
    <property type="protein sequence ID" value="PPA42496.1"/>
    <property type="gene ID" value="WBGene00280865"/>
</dbReference>